<evidence type="ECO:0000313" key="4">
    <source>
        <dbReference type="Proteomes" id="UP000295510"/>
    </source>
</evidence>
<gene>
    <name evidence="3" type="ORF">DFR43_11321</name>
</gene>
<protein>
    <submittedName>
        <fullName evidence="3">Osmotically-inducible protein OsmY</fullName>
    </submittedName>
</protein>
<dbReference type="Pfam" id="PF04972">
    <property type="entry name" value="BON"/>
    <property type="match status" value="2"/>
</dbReference>
<dbReference type="Gene3D" id="3.40.1520.20">
    <property type="match status" value="1"/>
</dbReference>
<feature type="domain" description="BON" evidence="2">
    <location>
        <begin position="132"/>
        <end position="199"/>
    </location>
</feature>
<dbReference type="AlphaFoldDB" id="A0A4R6UDV9"/>
<dbReference type="SMART" id="SM00749">
    <property type="entry name" value="BON"/>
    <property type="match status" value="2"/>
</dbReference>
<dbReference type="InterPro" id="IPR051686">
    <property type="entry name" value="Lipoprotein_DolP"/>
</dbReference>
<dbReference type="InterPro" id="IPR014004">
    <property type="entry name" value="Transpt-assoc_nodulatn_dom_bac"/>
</dbReference>
<reference evidence="3 4" key="1">
    <citation type="submission" date="2019-03" db="EMBL/GenBank/DDBJ databases">
        <title>Genomic Encyclopedia of Type Strains, Phase IV (KMG-IV): sequencing the most valuable type-strain genomes for metagenomic binning, comparative biology and taxonomic classification.</title>
        <authorList>
            <person name="Goeker M."/>
        </authorList>
    </citation>
    <scope>NUCLEOTIDE SEQUENCE [LARGE SCALE GENOMIC DNA]</scope>
    <source>
        <strain evidence="3 4">DSM 19605</strain>
    </source>
</reference>
<dbReference type="PANTHER" id="PTHR34606">
    <property type="entry name" value="BON DOMAIN-CONTAINING PROTEIN"/>
    <property type="match status" value="1"/>
</dbReference>
<keyword evidence="4" id="KW-1185">Reference proteome</keyword>
<dbReference type="InterPro" id="IPR007055">
    <property type="entry name" value="BON_dom"/>
</dbReference>
<name>A0A4R6UDV9_9BURK</name>
<evidence type="ECO:0000313" key="3">
    <source>
        <dbReference type="EMBL" id="TDQ41284.1"/>
    </source>
</evidence>
<dbReference type="Proteomes" id="UP000295510">
    <property type="component" value="Unassembled WGS sequence"/>
</dbReference>
<feature type="domain" description="BON" evidence="2">
    <location>
        <begin position="56"/>
        <end position="123"/>
    </location>
</feature>
<dbReference type="PANTHER" id="PTHR34606:SF4">
    <property type="entry name" value="OUTER MEMBRANE LIPOPROTEIN DOLP"/>
    <property type="match status" value="1"/>
</dbReference>
<proteinExistence type="predicted"/>
<organism evidence="3 4">
    <name type="scientific">Tepidicella xavieri</name>
    <dbReference type="NCBI Taxonomy" id="360241"/>
    <lineage>
        <taxon>Bacteria</taxon>
        <taxon>Pseudomonadati</taxon>
        <taxon>Pseudomonadota</taxon>
        <taxon>Betaproteobacteria</taxon>
        <taxon>Burkholderiales</taxon>
        <taxon>Tepidicella</taxon>
    </lineage>
</organism>
<dbReference type="RefSeq" id="WP_425471091.1">
    <property type="nucleotide sequence ID" value="NZ_SNYL01000013.1"/>
</dbReference>
<dbReference type="EMBL" id="SNYL01000013">
    <property type="protein sequence ID" value="TDQ41284.1"/>
    <property type="molecule type" value="Genomic_DNA"/>
</dbReference>
<keyword evidence="1" id="KW-0732">Signal</keyword>
<dbReference type="PROSITE" id="PS50914">
    <property type="entry name" value="BON"/>
    <property type="match status" value="2"/>
</dbReference>
<dbReference type="PROSITE" id="PS51257">
    <property type="entry name" value="PROKAR_LIPOPROTEIN"/>
    <property type="match status" value="1"/>
</dbReference>
<sequence length="220" mass="23513">MIAMKRIGWRRVSASVLVATAAVAGLSACAPLVVGGAVGTGVLVATDRRTAGIQLEDQSIEMRAASRLREAFGNRARVSVTSYNRRVLLTGEVPSETDRALAVRIVSEVENVAEIIDELAVMSSPSLTARSSDALVTARVKAALVDARDLSANAFKVTTDRGTVYLMGRVTQREAERATEVTRSLSGVQRVVRVLEIISEEELARIQPRQAPADTAAGQR</sequence>
<evidence type="ECO:0000259" key="2">
    <source>
        <dbReference type="PROSITE" id="PS50914"/>
    </source>
</evidence>
<comment type="caution">
    <text evidence="3">The sequence shown here is derived from an EMBL/GenBank/DDBJ whole genome shotgun (WGS) entry which is preliminary data.</text>
</comment>
<evidence type="ECO:0000256" key="1">
    <source>
        <dbReference type="ARBA" id="ARBA00022729"/>
    </source>
</evidence>
<accession>A0A4R6UDV9</accession>